<sequence>MNLVNLLILYVFGFASALQLIPEVYDLQADIEKRLDQSKVQELNTFAELQEAFLVKDSITYGSAIGYKFNITNNLNQIVVFLSGSICRLPNHWNTSTPFNGIKLYYTFDETIAKSLNYTEMESVEFLNGFLGFLVENPFDATTSNDIYLVIAPDYCSDCTADSTWVYELGASKKNLLFVYDSEPRISVVDVDYESVILKADEAIFGANRSFNLLIFDNNVSIPVALNQSICAANESTGYKRMVPINEDSTRMQDHTFILTDFDVAQTYSAVLTVTNPNIPYSGGVFEQFEFTMSPTKSCKLVWGLDFCDEVAYAAPISELFLSGEQSWGEFLSLYDNNTENLYQPFLYALQQVACDTELDARYSPFRTCDDCRYSYKQWLCAVTIPRCTSSLHAGPYNKLYSAGSGRNKFIEDTIMPPLPYAEILPCLNVCQAIVRDCPPDFSFGCPEDPEMVRLSYIDPLLLVDGEDQSTTVATDSGETHELCNYLGQQNKFLPTQQN</sequence>
<evidence type="ECO:0000256" key="1">
    <source>
        <dbReference type="SAM" id="SignalP"/>
    </source>
</evidence>
<feature type="signal peptide" evidence="1">
    <location>
        <begin position="1"/>
        <end position="17"/>
    </location>
</feature>
<dbReference type="GO" id="GO:0098703">
    <property type="term" value="P:calcium ion import across plasma membrane"/>
    <property type="evidence" value="ECO:0007669"/>
    <property type="project" value="InterPro"/>
</dbReference>
<dbReference type="AlphaFoldDB" id="A0A4T0X1S2"/>
<dbReference type="InterPro" id="IPR024338">
    <property type="entry name" value="MID1/Yam8"/>
</dbReference>
<keyword evidence="1" id="KW-0732">Signal</keyword>
<accession>A0A4T0X1S2</accession>
<dbReference type="PANTHER" id="PTHR39142:SF1">
    <property type="entry name" value="AEL197CP"/>
    <property type="match status" value="1"/>
</dbReference>
<proteinExistence type="predicted"/>
<dbReference type="STRING" id="52247.A0A4T0X1S2"/>
<feature type="chain" id="PRO_5020740226" description="FZ domain-containing protein" evidence="1">
    <location>
        <begin position="18"/>
        <end position="499"/>
    </location>
</feature>
<dbReference type="Pfam" id="PF12929">
    <property type="entry name" value="Mid1"/>
    <property type="match status" value="1"/>
</dbReference>
<dbReference type="PANTHER" id="PTHR39142">
    <property type="entry name" value="MID1P"/>
    <property type="match status" value="1"/>
</dbReference>
<organism evidence="2 3">
    <name type="scientific">Pichia inconspicua</name>
    <dbReference type="NCBI Taxonomy" id="52247"/>
    <lineage>
        <taxon>Eukaryota</taxon>
        <taxon>Fungi</taxon>
        <taxon>Dikarya</taxon>
        <taxon>Ascomycota</taxon>
        <taxon>Saccharomycotina</taxon>
        <taxon>Pichiomycetes</taxon>
        <taxon>Pichiales</taxon>
        <taxon>Pichiaceae</taxon>
        <taxon>Pichia</taxon>
    </lineage>
</organism>
<comment type="caution">
    <text evidence="2">The sequence shown here is derived from an EMBL/GenBank/DDBJ whole genome shotgun (WGS) entry which is preliminary data.</text>
</comment>
<dbReference type="GO" id="GO:0005262">
    <property type="term" value="F:calcium channel activity"/>
    <property type="evidence" value="ECO:0007669"/>
    <property type="project" value="InterPro"/>
</dbReference>
<dbReference type="OrthoDB" id="5405745at2759"/>
<name>A0A4T0X1S2_9ASCO</name>
<reference evidence="2 3" key="1">
    <citation type="journal article" date="2019" name="Front. Genet.">
        <title>Whole-Genome Sequencing of the Opportunistic Yeast Pathogen Candida inconspicua Uncovers Its Hybrid Origin.</title>
        <authorList>
            <person name="Mixao V."/>
            <person name="Hansen A.P."/>
            <person name="Saus E."/>
            <person name="Boekhout T."/>
            <person name="Lass-Florl C."/>
            <person name="Gabaldon T."/>
        </authorList>
    </citation>
    <scope>NUCLEOTIDE SEQUENCE [LARGE SCALE GENOMIC DNA]</scope>
    <source>
        <strain evidence="2 3">CBS 180</strain>
    </source>
</reference>
<gene>
    <name evidence="2" type="ORF">CANINC_002834</name>
</gene>
<protein>
    <recommendedName>
        <fullName evidence="4">FZ domain-containing protein</fullName>
    </recommendedName>
</protein>
<dbReference type="EMBL" id="SELW01000468">
    <property type="protein sequence ID" value="TID26139.1"/>
    <property type="molecule type" value="Genomic_DNA"/>
</dbReference>
<dbReference type="Proteomes" id="UP000307173">
    <property type="component" value="Unassembled WGS sequence"/>
</dbReference>
<evidence type="ECO:0008006" key="4">
    <source>
        <dbReference type="Google" id="ProtNLM"/>
    </source>
</evidence>
<evidence type="ECO:0000313" key="3">
    <source>
        <dbReference type="Proteomes" id="UP000307173"/>
    </source>
</evidence>
<keyword evidence="3" id="KW-1185">Reference proteome</keyword>
<evidence type="ECO:0000313" key="2">
    <source>
        <dbReference type="EMBL" id="TID26139.1"/>
    </source>
</evidence>